<gene>
    <name evidence="1" type="ORF">FJZ00_10540</name>
</gene>
<comment type="caution">
    <text evidence="1">The sequence shown here is derived from an EMBL/GenBank/DDBJ whole genome shotgun (WGS) entry which is preliminary data.</text>
</comment>
<evidence type="ECO:0000313" key="1">
    <source>
        <dbReference type="EMBL" id="MBM3275583.1"/>
    </source>
</evidence>
<sequence>MRPSSIFPAALAVITVFAAGCAQLPGGLLASGYTLKGKISGSGLGAKTKIGIMVDSTLP</sequence>
<dbReference type="EMBL" id="VGJX01000637">
    <property type="protein sequence ID" value="MBM3275583.1"/>
    <property type="molecule type" value="Genomic_DNA"/>
</dbReference>
<protein>
    <submittedName>
        <fullName evidence="1">Uncharacterized protein</fullName>
    </submittedName>
</protein>
<reference evidence="1 2" key="1">
    <citation type="submission" date="2019-03" db="EMBL/GenBank/DDBJ databases">
        <title>Lake Tanganyika Metagenome-Assembled Genomes (MAGs).</title>
        <authorList>
            <person name="Tran P."/>
        </authorList>
    </citation>
    <scope>NUCLEOTIDE SEQUENCE [LARGE SCALE GENOMIC DNA]</scope>
    <source>
        <strain evidence="1">K_DeepCast_65m_m2_236</strain>
    </source>
</reference>
<evidence type="ECO:0000313" key="2">
    <source>
        <dbReference type="Proteomes" id="UP000703893"/>
    </source>
</evidence>
<dbReference type="AlphaFoldDB" id="A0A938BNN8"/>
<proteinExistence type="predicted"/>
<organism evidence="1 2">
    <name type="scientific">Candidatus Tanganyikabacteria bacterium</name>
    <dbReference type="NCBI Taxonomy" id="2961651"/>
    <lineage>
        <taxon>Bacteria</taxon>
        <taxon>Bacillati</taxon>
        <taxon>Candidatus Sericytochromatia</taxon>
        <taxon>Candidatus Tanganyikabacteria</taxon>
    </lineage>
</organism>
<dbReference type="Proteomes" id="UP000703893">
    <property type="component" value="Unassembled WGS sequence"/>
</dbReference>
<feature type="non-terminal residue" evidence="1">
    <location>
        <position position="59"/>
    </location>
</feature>
<accession>A0A938BNN8</accession>
<dbReference type="PROSITE" id="PS51257">
    <property type="entry name" value="PROKAR_LIPOPROTEIN"/>
    <property type="match status" value="1"/>
</dbReference>
<name>A0A938BNN8_9BACT</name>